<proteinExistence type="predicted"/>
<dbReference type="GeneID" id="19208675"/>
<dbReference type="AlphaFoldDB" id="A0A5M3N5E2"/>
<feature type="compositionally biased region" description="Polar residues" evidence="1">
    <location>
        <begin position="1"/>
        <end position="13"/>
    </location>
</feature>
<protein>
    <submittedName>
        <fullName evidence="2">Uncharacterized protein</fullName>
    </submittedName>
</protein>
<feature type="region of interest" description="Disordered" evidence="1">
    <location>
        <begin position="362"/>
        <end position="385"/>
    </location>
</feature>
<name>A0A5M3N5E2_CONPW</name>
<evidence type="ECO:0000313" key="3">
    <source>
        <dbReference type="Proteomes" id="UP000053558"/>
    </source>
</evidence>
<dbReference type="Proteomes" id="UP000053558">
    <property type="component" value="Unassembled WGS sequence"/>
</dbReference>
<dbReference type="EMBL" id="JH711573">
    <property type="protein sequence ID" value="EIW86075.1"/>
    <property type="molecule type" value="Genomic_DNA"/>
</dbReference>
<evidence type="ECO:0000313" key="2">
    <source>
        <dbReference type="EMBL" id="EIW86075.1"/>
    </source>
</evidence>
<sequence>MTSPKTWSRFTSTRSHRMRDGTTLRKTEPVKGSALAERNAQPVVDCAKANKLARRSPRDAGVRGISEQWAAICIMIVEDISARSGPLLRWIAFPQRDWTSSVPADTGSEHVGRVQTEATRMSPKHASVNGAELPFREAIREPKEAKNSFYDAPPRDRNFKNAVTRARVKWTGTASLIDKGRRSAQTETEARPDQHETGRPRKNGRRDRAQGGNRGRRYHGRATFRRIALRPELSACRIARCRRGKLKPCVFCAKVPPRRMPSDQDELWTLSALASIELQRRSGLMSHNRRDMSGKSSRRRIWKRIAKYSNFGRKGAVSCPATQESGDRDAVGTAVDGTNFSFKTVWEKGKELFGVKGKDEVRRSKHGNDHKLTAQRAAKWVKGVK</sequence>
<reference evidence="3" key="1">
    <citation type="journal article" date="2012" name="Science">
        <title>The Paleozoic origin of enzymatic lignin decomposition reconstructed from 31 fungal genomes.</title>
        <authorList>
            <person name="Floudas D."/>
            <person name="Binder M."/>
            <person name="Riley R."/>
            <person name="Barry K."/>
            <person name="Blanchette R.A."/>
            <person name="Henrissat B."/>
            <person name="Martinez A.T."/>
            <person name="Otillar R."/>
            <person name="Spatafora J.W."/>
            <person name="Yadav J.S."/>
            <person name="Aerts A."/>
            <person name="Benoit I."/>
            <person name="Boyd A."/>
            <person name="Carlson A."/>
            <person name="Copeland A."/>
            <person name="Coutinho P.M."/>
            <person name="de Vries R.P."/>
            <person name="Ferreira P."/>
            <person name="Findley K."/>
            <person name="Foster B."/>
            <person name="Gaskell J."/>
            <person name="Glotzer D."/>
            <person name="Gorecki P."/>
            <person name="Heitman J."/>
            <person name="Hesse C."/>
            <person name="Hori C."/>
            <person name="Igarashi K."/>
            <person name="Jurgens J.A."/>
            <person name="Kallen N."/>
            <person name="Kersten P."/>
            <person name="Kohler A."/>
            <person name="Kuees U."/>
            <person name="Kumar T.K.A."/>
            <person name="Kuo A."/>
            <person name="LaButti K."/>
            <person name="Larrondo L.F."/>
            <person name="Lindquist E."/>
            <person name="Ling A."/>
            <person name="Lombard V."/>
            <person name="Lucas S."/>
            <person name="Lundell T."/>
            <person name="Martin R."/>
            <person name="McLaughlin D.J."/>
            <person name="Morgenstern I."/>
            <person name="Morin E."/>
            <person name="Murat C."/>
            <person name="Nagy L.G."/>
            <person name="Nolan M."/>
            <person name="Ohm R.A."/>
            <person name="Patyshakuliyeva A."/>
            <person name="Rokas A."/>
            <person name="Ruiz-Duenas F.J."/>
            <person name="Sabat G."/>
            <person name="Salamov A."/>
            <person name="Samejima M."/>
            <person name="Schmutz J."/>
            <person name="Slot J.C."/>
            <person name="St John F."/>
            <person name="Stenlid J."/>
            <person name="Sun H."/>
            <person name="Sun S."/>
            <person name="Syed K."/>
            <person name="Tsang A."/>
            <person name="Wiebenga A."/>
            <person name="Young D."/>
            <person name="Pisabarro A."/>
            <person name="Eastwood D.C."/>
            <person name="Martin F."/>
            <person name="Cullen D."/>
            <person name="Grigoriev I.V."/>
            <person name="Hibbett D.S."/>
        </authorList>
    </citation>
    <scope>NUCLEOTIDE SEQUENCE [LARGE SCALE GENOMIC DNA]</scope>
    <source>
        <strain evidence="3">RWD-64-598 SS2</strain>
    </source>
</reference>
<gene>
    <name evidence="2" type="ORF">CONPUDRAFT_68687</name>
</gene>
<keyword evidence="3" id="KW-1185">Reference proteome</keyword>
<feature type="compositionally biased region" description="Basic and acidic residues" evidence="1">
    <location>
        <begin position="188"/>
        <end position="199"/>
    </location>
</feature>
<dbReference type="RefSeq" id="XP_007762645.1">
    <property type="nucleotide sequence ID" value="XM_007764455.1"/>
</dbReference>
<evidence type="ECO:0000256" key="1">
    <source>
        <dbReference type="SAM" id="MobiDB-lite"/>
    </source>
</evidence>
<dbReference type="KEGG" id="cput:CONPUDRAFT_68687"/>
<feature type="compositionally biased region" description="Basic and acidic residues" evidence="1">
    <location>
        <begin position="362"/>
        <end position="372"/>
    </location>
</feature>
<feature type="region of interest" description="Disordered" evidence="1">
    <location>
        <begin position="174"/>
        <end position="219"/>
    </location>
</feature>
<feature type="region of interest" description="Disordered" evidence="1">
    <location>
        <begin position="1"/>
        <end position="21"/>
    </location>
</feature>
<accession>A0A5M3N5E2</accession>
<organism evidence="2 3">
    <name type="scientific">Coniophora puteana (strain RWD-64-598)</name>
    <name type="common">Brown rot fungus</name>
    <dbReference type="NCBI Taxonomy" id="741705"/>
    <lineage>
        <taxon>Eukaryota</taxon>
        <taxon>Fungi</taxon>
        <taxon>Dikarya</taxon>
        <taxon>Basidiomycota</taxon>
        <taxon>Agaricomycotina</taxon>
        <taxon>Agaricomycetes</taxon>
        <taxon>Agaricomycetidae</taxon>
        <taxon>Boletales</taxon>
        <taxon>Coniophorineae</taxon>
        <taxon>Coniophoraceae</taxon>
        <taxon>Coniophora</taxon>
    </lineage>
</organism>
<comment type="caution">
    <text evidence="2">The sequence shown here is derived from an EMBL/GenBank/DDBJ whole genome shotgun (WGS) entry which is preliminary data.</text>
</comment>